<evidence type="ECO:0000313" key="1">
    <source>
        <dbReference type="EMBL" id="KAF6157837.1"/>
    </source>
</evidence>
<sequence>MRGRKNSWGKKRQRLFWRLGLEGVMRNSLIFLIFLAPFMAPFVDLQADAAPAGPLIKHLSSLLKWTRSSPKSQSQTDENVLLFENGYLVETVVEGNELGVIPHSIRVSEDGELFAVDALNSKIVRITPPLSQCFTMPLKNKKVQQEVTGDPSQDTPKQARKLNGEMLHTFLALCHPFLSQKVESSCRSGKKKRKTENTLDKLDELIEVIKTQGEREELVKQDMRGKKLSEVLVILKEMEFLGYLTNTEMTML</sequence>
<dbReference type="Proteomes" id="UP000541444">
    <property type="component" value="Unassembled WGS sequence"/>
</dbReference>
<feature type="non-terminal residue" evidence="1">
    <location>
        <position position="1"/>
    </location>
</feature>
<name>A0A7J7MSM9_9MAGN</name>
<comment type="caution">
    <text evidence="1">The sequence shown here is derived from an EMBL/GenBank/DDBJ whole genome shotgun (WGS) entry which is preliminary data.</text>
</comment>
<gene>
    <name evidence="1" type="ORF">GIB67_003737</name>
</gene>
<evidence type="ECO:0000313" key="2">
    <source>
        <dbReference type="Proteomes" id="UP000541444"/>
    </source>
</evidence>
<accession>A0A7J7MSM9</accession>
<dbReference type="OrthoDB" id="1743730at2759"/>
<dbReference type="PANTHER" id="PTHR13833">
    <property type="match status" value="1"/>
</dbReference>
<dbReference type="PANTHER" id="PTHR13833:SF73">
    <property type="entry name" value="NHL DOMAIN-CONTAINING PROTEIN"/>
    <property type="match status" value="1"/>
</dbReference>
<dbReference type="AlphaFoldDB" id="A0A7J7MSM9"/>
<keyword evidence="2" id="KW-1185">Reference proteome</keyword>
<organism evidence="1 2">
    <name type="scientific">Kingdonia uniflora</name>
    <dbReference type="NCBI Taxonomy" id="39325"/>
    <lineage>
        <taxon>Eukaryota</taxon>
        <taxon>Viridiplantae</taxon>
        <taxon>Streptophyta</taxon>
        <taxon>Embryophyta</taxon>
        <taxon>Tracheophyta</taxon>
        <taxon>Spermatophyta</taxon>
        <taxon>Magnoliopsida</taxon>
        <taxon>Ranunculales</taxon>
        <taxon>Circaeasteraceae</taxon>
        <taxon>Kingdonia</taxon>
    </lineage>
</organism>
<reference evidence="1 2" key="1">
    <citation type="journal article" date="2020" name="IScience">
        <title>Genome Sequencing of the Endangered Kingdonia uniflora (Circaeasteraceae, Ranunculales) Reveals Potential Mechanisms of Evolutionary Specialization.</title>
        <authorList>
            <person name="Sun Y."/>
            <person name="Deng T."/>
            <person name="Zhang A."/>
            <person name="Moore M.J."/>
            <person name="Landis J.B."/>
            <person name="Lin N."/>
            <person name="Zhang H."/>
            <person name="Zhang X."/>
            <person name="Huang J."/>
            <person name="Zhang X."/>
            <person name="Sun H."/>
            <person name="Wang H."/>
        </authorList>
    </citation>
    <scope>NUCLEOTIDE SEQUENCE [LARGE SCALE GENOMIC DNA]</scope>
    <source>
        <strain evidence="1">TB1705</strain>
        <tissue evidence="1">Leaf</tissue>
    </source>
</reference>
<protein>
    <submittedName>
        <fullName evidence="1">Uncharacterized protein</fullName>
    </submittedName>
</protein>
<dbReference type="EMBL" id="JACGCM010001252">
    <property type="protein sequence ID" value="KAF6157837.1"/>
    <property type="molecule type" value="Genomic_DNA"/>
</dbReference>
<proteinExistence type="predicted"/>